<organism evidence="1 2">
    <name type="scientific">Alternaria arborescens</name>
    <dbReference type="NCBI Taxonomy" id="156630"/>
    <lineage>
        <taxon>Eukaryota</taxon>
        <taxon>Fungi</taxon>
        <taxon>Dikarya</taxon>
        <taxon>Ascomycota</taxon>
        <taxon>Pezizomycotina</taxon>
        <taxon>Dothideomycetes</taxon>
        <taxon>Pleosporomycetidae</taxon>
        <taxon>Pleosporales</taxon>
        <taxon>Pleosporineae</taxon>
        <taxon>Pleosporaceae</taxon>
        <taxon>Alternaria</taxon>
        <taxon>Alternaria sect. Alternaria</taxon>
    </lineage>
</organism>
<evidence type="ECO:0000313" key="2">
    <source>
        <dbReference type="Proteomes" id="UP000293823"/>
    </source>
</evidence>
<evidence type="ECO:0000313" key="1">
    <source>
        <dbReference type="EMBL" id="RYO71843.1"/>
    </source>
</evidence>
<name>A0A4Q4SNI0_9PLEO</name>
<sequence>MAEDVLIGKLEKNPVDGTPWTPEIVSDAGIDTENQAAGPIYAVTQEHPVSTLGRPLLH</sequence>
<proteinExistence type="predicted"/>
<dbReference type="AlphaFoldDB" id="A0A4Q4SNI0"/>
<comment type="caution">
    <text evidence="1">The sequence shown here is derived from an EMBL/GenBank/DDBJ whole genome shotgun (WGS) entry which is preliminary data.</text>
</comment>
<accession>A0A4Q4SNI0</accession>
<dbReference type="Proteomes" id="UP000293823">
    <property type="component" value="Unassembled WGS sequence"/>
</dbReference>
<gene>
    <name evidence="1" type="ORF">AA0113_g1752</name>
</gene>
<protein>
    <submittedName>
        <fullName evidence="1">Uncharacterized protein</fullName>
    </submittedName>
</protein>
<reference evidence="2" key="1">
    <citation type="journal article" date="2019" name="bioRxiv">
        <title>Genomics, evolutionary history and diagnostics of the Alternaria alternata species group including apple and Asian pear pathotypes.</title>
        <authorList>
            <person name="Armitage A.D."/>
            <person name="Cockerton H.M."/>
            <person name="Sreenivasaprasad S."/>
            <person name="Woodhall J.W."/>
            <person name="Lane C.R."/>
            <person name="Harrison R.J."/>
            <person name="Clarkson J.P."/>
        </authorList>
    </citation>
    <scope>NUCLEOTIDE SEQUENCE [LARGE SCALE GENOMIC DNA]</scope>
    <source>
        <strain evidence="2">RGR 97.0016</strain>
    </source>
</reference>
<dbReference type="EMBL" id="PEJP01000005">
    <property type="protein sequence ID" value="RYO71843.1"/>
    <property type="molecule type" value="Genomic_DNA"/>
</dbReference>
<keyword evidence="2" id="KW-1185">Reference proteome</keyword>